<proteinExistence type="predicted"/>
<keyword evidence="1" id="KW-1133">Transmembrane helix</keyword>
<accession>A0AB39L5S6</accession>
<evidence type="ECO:0000313" key="2">
    <source>
        <dbReference type="EMBL" id="XDP46400.1"/>
    </source>
</evidence>
<dbReference type="KEGG" id="spue:AB5L97_05170"/>
<keyword evidence="1" id="KW-0812">Transmembrane</keyword>
<keyword evidence="1" id="KW-0472">Membrane</keyword>
<reference evidence="2" key="1">
    <citation type="submission" date="2024-07" db="EMBL/GenBank/DDBJ databases">
        <authorList>
            <person name="fu j."/>
        </authorList>
    </citation>
    <scope>NUCLEOTIDE SEQUENCE</scope>
    <source>
        <strain evidence="2">P10A9</strain>
    </source>
</reference>
<sequence length="46" mass="4655">MLGDLLAGTRSSGQAVNAFATAFWLPVVAVALLPATNTASEASRAH</sequence>
<protein>
    <recommendedName>
        <fullName evidence="3">MFS transporter</fullName>
    </recommendedName>
</protein>
<gene>
    <name evidence="2" type="ORF">AB5L97_05170</name>
</gene>
<name>A0AB39L5S6_9MICC</name>
<organism evidence="2">
    <name type="scientific">Sinomonas puerhi</name>
    <dbReference type="NCBI Taxonomy" id="3238584"/>
    <lineage>
        <taxon>Bacteria</taxon>
        <taxon>Bacillati</taxon>
        <taxon>Actinomycetota</taxon>
        <taxon>Actinomycetes</taxon>
        <taxon>Micrococcales</taxon>
        <taxon>Micrococcaceae</taxon>
        <taxon>Sinomonas</taxon>
    </lineage>
</organism>
<dbReference type="AlphaFoldDB" id="A0AB39L5S6"/>
<evidence type="ECO:0000256" key="1">
    <source>
        <dbReference type="SAM" id="Phobius"/>
    </source>
</evidence>
<dbReference type="RefSeq" id="WP_369046726.1">
    <property type="nucleotide sequence ID" value="NZ_CP163302.1"/>
</dbReference>
<dbReference type="EMBL" id="CP163302">
    <property type="protein sequence ID" value="XDP46400.1"/>
    <property type="molecule type" value="Genomic_DNA"/>
</dbReference>
<feature type="transmembrane region" description="Helical" evidence="1">
    <location>
        <begin position="15"/>
        <end position="35"/>
    </location>
</feature>
<evidence type="ECO:0008006" key="3">
    <source>
        <dbReference type="Google" id="ProtNLM"/>
    </source>
</evidence>